<keyword evidence="7 12" id="KW-0997">Cell inner membrane</keyword>
<dbReference type="HOGENOM" id="CLU_3057517_0_0_5"/>
<dbReference type="GO" id="GO:0015886">
    <property type="term" value="P:heme transport"/>
    <property type="evidence" value="ECO:0007669"/>
    <property type="project" value="InterPro"/>
</dbReference>
<keyword evidence="8 12" id="KW-0812">Transmembrane</keyword>
<dbReference type="InterPro" id="IPR007078">
    <property type="entry name" value="Haem_export_protD_CcmD"/>
</dbReference>
<keyword evidence="11 12" id="KW-0472">Membrane</keyword>
<dbReference type="NCBIfam" id="TIGR03141">
    <property type="entry name" value="cytochro_ccmD"/>
    <property type="match status" value="1"/>
</dbReference>
<feature type="transmembrane region" description="Helical" evidence="12">
    <location>
        <begin position="6"/>
        <end position="29"/>
    </location>
</feature>
<organism evidence="13 14">
    <name type="scientific">Acidiphilium multivorum (strain DSM 11245 / JCM 8867 / NBRC 100883 / AIU 301)</name>
    <dbReference type="NCBI Taxonomy" id="926570"/>
    <lineage>
        <taxon>Bacteria</taxon>
        <taxon>Pseudomonadati</taxon>
        <taxon>Pseudomonadota</taxon>
        <taxon>Alphaproteobacteria</taxon>
        <taxon>Acetobacterales</taxon>
        <taxon>Acidocellaceae</taxon>
        <taxon>Acidiphilium</taxon>
    </lineage>
</organism>
<evidence type="ECO:0000256" key="5">
    <source>
        <dbReference type="ARBA" id="ARBA00022448"/>
    </source>
</evidence>
<comment type="function">
    <text evidence="1 12">Required for the export of heme to the periplasm for the biogenesis of c-type cytochromes.</text>
</comment>
<reference evidence="13 14" key="1">
    <citation type="submission" date="2010-12" db="EMBL/GenBank/DDBJ databases">
        <title>Whole genome sequence of Acidiphilium multivorum AIU301.</title>
        <authorList>
            <person name="Narita-Yamada S."/>
            <person name="Nakamura S."/>
            <person name="Ito N."/>
            <person name="Takarada H."/>
            <person name="Katano Y."/>
            <person name="Nakazawa H."/>
            <person name="Hosoyama A."/>
            <person name="Yamada R."/>
            <person name="Fujita N."/>
        </authorList>
    </citation>
    <scope>NUCLEOTIDE SEQUENCE [LARGE SCALE GENOMIC DNA]</scope>
    <source>
        <strain evidence="14">DSM 11245 / JCM 8867 / AIU301</strain>
    </source>
</reference>
<keyword evidence="5 12" id="KW-0813">Transport</keyword>
<proteinExistence type="inferred from homology"/>
<keyword evidence="9 12" id="KW-0201">Cytochrome c-type biogenesis</keyword>
<protein>
    <recommendedName>
        <fullName evidence="4 12">Heme exporter protein D</fullName>
    </recommendedName>
</protein>
<sequence length="53" mass="5969">MVKHTMPYVVGSYGVALLIIGFLSISSFFRYRSARRRLAAVEPRRHEKSGSAV</sequence>
<name>F0J5Z5_ACIMA</name>
<evidence type="ECO:0000256" key="2">
    <source>
        <dbReference type="ARBA" id="ARBA00004377"/>
    </source>
</evidence>
<keyword evidence="14" id="KW-1185">Reference proteome</keyword>
<keyword evidence="6 12" id="KW-1003">Cell membrane</keyword>
<evidence type="ECO:0000256" key="9">
    <source>
        <dbReference type="ARBA" id="ARBA00022748"/>
    </source>
</evidence>
<dbReference type="RefSeq" id="WP_013641075.1">
    <property type="nucleotide sequence ID" value="NC_015186.1"/>
</dbReference>
<dbReference type="Proteomes" id="UP000007100">
    <property type="component" value="Chromosome"/>
</dbReference>
<evidence type="ECO:0000256" key="7">
    <source>
        <dbReference type="ARBA" id="ARBA00022519"/>
    </source>
</evidence>
<evidence type="ECO:0000256" key="10">
    <source>
        <dbReference type="ARBA" id="ARBA00022989"/>
    </source>
</evidence>
<gene>
    <name evidence="13" type="ordered locus">ACMV_31920</name>
</gene>
<dbReference type="GO" id="GO:0005886">
    <property type="term" value="C:plasma membrane"/>
    <property type="evidence" value="ECO:0007669"/>
    <property type="project" value="UniProtKB-SubCell"/>
</dbReference>
<evidence type="ECO:0000256" key="12">
    <source>
        <dbReference type="RuleBase" id="RU363101"/>
    </source>
</evidence>
<evidence type="ECO:0000256" key="6">
    <source>
        <dbReference type="ARBA" id="ARBA00022475"/>
    </source>
</evidence>
<dbReference type="GO" id="GO:0017004">
    <property type="term" value="P:cytochrome complex assembly"/>
    <property type="evidence" value="ECO:0007669"/>
    <property type="project" value="UniProtKB-KW"/>
</dbReference>
<evidence type="ECO:0000256" key="4">
    <source>
        <dbReference type="ARBA" id="ARBA00016461"/>
    </source>
</evidence>
<dbReference type="KEGG" id="amv:ACMV_31920"/>
<evidence type="ECO:0000313" key="14">
    <source>
        <dbReference type="Proteomes" id="UP000007100"/>
    </source>
</evidence>
<keyword evidence="10 12" id="KW-1133">Transmembrane helix</keyword>
<evidence type="ECO:0000256" key="8">
    <source>
        <dbReference type="ARBA" id="ARBA00022692"/>
    </source>
</evidence>
<evidence type="ECO:0000256" key="1">
    <source>
        <dbReference type="ARBA" id="ARBA00002442"/>
    </source>
</evidence>
<dbReference type="AlphaFoldDB" id="F0J5Z5"/>
<comment type="similarity">
    <text evidence="3 12">Belongs to the CcmD/CycX/HelD family.</text>
</comment>
<evidence type="ECO:0000313" key="13">
    <source>
        <dbReference type="EMBL" id="BAJ82539.1"/>
    </source>
</evidence>
<evidence type="ECO:0000256" key="3">
    <source>
        <dbReference type="ARBA" id="ARBA00008741"/>
    </source>
</evidence>
<comment type="subcellular location">
    <subcellularLocation>
        <location evidence="2 12">Cell inner membrane</location>
        <topology evidence="2 12">Single-pass membrane protein</topology>
    </subcellularLocation>
</comment>
<evidence type="ECO:0000256" key="11">
    <source>
        <dbReference type="ARBA" id="ARBA00023136"/>
    </source>
</evidence>
<dbReference type="Pfam" id="PF04995">
    <property type="entry name" value="CcmD"/>
    <property type="match status" value="1"/>
</dbReference>
<dbReference type="EMBL" id="AP012035">
    <property type="protein sequence ID" value="BAJ82539.1"/>
    <property type="molecule type" value="Genomic_DNA"/>
</dbReference>
<accession>F0J5Z5</accession>